<evidence type="ECO:0000313" key="3">
    <source>
        <dbReference type="Proteomes" id="UP001190700"/>
    </source>
</evidence>
<protein>
    <submittedName>
        <fullName evidence="2">Uncharacterized protein</fullName>
    </submittedName>
</protein>
<feature type="transmembrane region" description="Helical" evidence="1">
    <location>
        <begin position="42"/>
        <end position="61"/>
    </location>
</feature>
<name>A0AAE0H290_9CHLO</name>
<comment type="caution">
    <text evidence="2">The sequence shown here is derived from an EMBL/GenBank/DDBJ whole genome shotgun (WGS) entry which is preliminary data.</text>
</comment>
<accession>A0AAE0H290</accession>
<dbReference type="AlphaFoldDB" id="A0AAE0H290"/>
<keyword evidence="1" id="KW-0812">Transmembrane</keyword>
<gene>
    <name evidence="2" type="ORF">CYMTET_3870</name>
</gene>
<feature type="transmembrane region" description="Helical" evidence="1">
    <location>
        <begin position="96"/>
        <end position="115"/>
    </location>
</feature>
<dbReference type="EMBL" id="LGRX02000421">
    <property type="protein sequence ID" value="KAK3288652.1"/>
    <property type="molecule type" value="Genomic_DNA"/>
</dbReference>
<proteinExistence type="predicted"/>
<feature type="transmembrane region" description="Helical" evidence="1">
    <location>
        <begin position="73"/>
        <end position="90"/>
    </location>
</feature>
<evidence type="ECO:0000256" key="1">
    <source>
        <dbReference type="SAM" id="Phobius"/>
    </source>
</evidence>
<keyword evidence="1" id="KW-0472">Membrane</keyword>
<keyword evidence="1" id="KW-1133">Transmembrane helix</keyword>
<evidence type="ECO:0000313" key="2">
    <source>
        <dbReference type="EMBL" id="KAK3288652.1"/>
    </source>
</evidence>
<dbReference type="Proteomes" id="UP001190700">
    <property type="component" value="Unassembled WGS sequence"/>
</dbReference>
<sequence length="153" mass="17249">MTIRARIPMHYIAVDMLFALLETALFIAGLNCVWSTAGSRDVFVLVGCVYVVTATNQIYRYDARHQPWMYNRAHSVHFVFQVLPSILLFIETREYVIIQSLLYFNGIVALLRVCLAGVELYRGDDAVDKPSPTSTNSSDAFEPIFRLHGTDGA</sequence>
<reference evidence="2 3" key="1">
    <citation type="journal article" date="2015" name="Genome Biol. Evol.">
        <title>Comparative Genomics of a Bacterivorous Green Alga Reveals Evolutionary Causalities and Consequences of Phago-Mixotrophic Mode of Nutrition.</title>
        <authorList>
            <person name="Burns J.A."/>
            <person name="Paasch A."/>
            <person name="Narechania A."/>
            <person name="Kim E."/>
        </authorList>
    </citation>
    <scope>NUCLEOTIDE SEQUENCE [LARGE SCALE GENOMIC DNA]</scope>
    <source>
        <strain evidence="2 3">PLY_AMNH</strain>
    </source>
</reference>
<keyword evidence="3" id="KW-1185">Reference proteome</keyword>
<organism evidence="2 3">
    <name type="scientific">Cymbomonas tetramitiformis</name>
    <dbReference type="NCBI Taxonomy" id="36881"/>
    <lineage>
        <taxon>Eukaryota</taxon>
        <taxon>Viridiplantae</taxon>
        <taxon>Chlorophyta</taxon>
        <taxon>Pyramimonadophyceae</taxon>
        <taxon>Pyramimonadales</taxon>
        <taxon>Pyramimonadaceae</taxon>
        <taxon>Cymbomonas</taxon>
    </lineage>
</organism>
<feature type="transmembrane region" description="Helical" evidence="1">
    <location>
        <begin position="12"/>
        <end position="36"/>
    </location>
</feature>